<evidence type="ECO:0000256" key="1">
    <source>
        <dbReference type="ARBA" id="ARBA00000971"/>
    </source>
</evidence>
<evidence type="ECO:0000256" key="9">
    <source>
        <dbReference type="SAM" id="SignalP"/>
    </source>
</evidence>
<dbReference type="Gene3D" id="3.10.50.40">
    <property type="match status" value="1"/>
</dbReference>
<evidence type="ECO:0000313" key="12">
    <source>
        <dbReference type="Proteomes" id="UP000013243"/>
    </source>
</evidence>
<dbReference type="InterPro" id="IPR046357">
    <property type="entry name" value="PPIase_dom_sf"/>
</dbReference>
<dbReference type="PANTHER" id="PTHR47245:SF2">
    <property type="entry name" value="PEPTIDYL-PROLYL CIS-TRANS ISOMERASE HP_0175-RELATED"/>
    <property type="match status" value="1"/>
</dbReference>
<evidence type="ECO:0000256" key="8">
    <source>
        <dbReference type="PROSITE-ProRule" id="PRU00278"/>
    </source>
</evidence>
<name>A0A1B1A657_9RHOB</name>
<evidence type="ECO:0000256" key="3">
    <source>
        <dbReference type="ARBA" id="ARBA00013194"/>
    </source>
</evidence>
<dbReference type="STRING" id="1265309.K529_014840"/>
<feature type="chain" id="PRO_5008518435" description="Parvulin-like PPIase" evidence="9">
    <location>
        <begin position="26"/>
        <end position="283"/>
    </location>
</feature>
<dbReference type="OrthoDB" id="14196at2"/>
<dbReference type="PANTHER" id="PTHR47245">
    <property type="entry name" value="PEPTIDYLPROLYL ISOMERASE"/>
    <property type="match status" value="1"/>
</dbReference>
<dbReference type="RefSeq" id="WP_005607790.1">
    <property type="nucleotide sequence ID" value="NZ_CP015230.1"/>
</dbReference>
<dbReference type="InterPro" id="IPR000297">
    <property type="entry name" value="PPIase_PpiC"/>
</dbReference>
<evidence type="ECO:0000256" key="6">
    <source>
        <dbReference type="ARBA" id="ARBA00030642"/>
    </source>
</evidence>
<dbReference type="KEGG" id="rmb:K529_014840"/>
<dbReference type="EMBL" id="CP015230">
    <property type="protein sequence ID" value="ANP42052.1"/>
    <property type="molecule type" value="Genomic_DNA"/>
</dbReference>
<keyword evidence="9" id="KW-0732">Signal</keyword>
<keyword evidence="8 11" id="KW-0413">Isomerase</keyword>
<evidence type="ECO:0000256" key="4">
    <source>
        <dbReference type="ARBA" id="ARBA00018370"/>
    </source>
</evidence>
<dbReference type="Proteomes" id="UP000013243">
    <property type="component" value="Chromosome"/>
</dbReference>
<dbReference type="InterPro" id="IPR027304">
    <property type="entry name" value="Trigger_fact/SurA_dom_sf"/>
</dbReference>
<accession>A0A1B1A657</accession>
<protein>
    <recommendedName>
        <fullName evidence="4">Parvulin-like PPIase</fullName>
        <ecNumber evidence="3">5.2.1.8</ecNumber>
    </recommendedName>
    <alternativeName>
        <fullName evidence="6">Peptidyl-prolyl cis-trans isomerase plp</fullName>
    </alternativeName>
    <alternativeName>
        <fullName evidence="7">Rotamase plp</fullName>
    </alternativeName>
</protein>
<keyword evidence="5 8" id="KW-0697">Rotamase</keyword>
<dbReference type="GO" id="GO:0003755">
    <property type="term" value="F:peptidyl-prolyl cis-trans isomerase activity"/>
    <property type="evidence" value="ECO:0007669"/>
    <property type="project" value="UniProtKB-KW"/>
</dbReference>
<dbReference type="SUPFAM" id="SSF54534">
    <property type="entry name" value="FKBP-like"/>
    <property type="match status" value="1"/>
</dbReference>
<dbReference type="PROSITE" id="PS50198">
    <property type="entry name" value="PPIC_PPIASE_2"/>
    <property type="match status" value="1"/>
</dbReference>
<dbReference type="SUPFAM" id="SSF109998">
    <property type="entry name" value="Triger factor/SurA peptide-binding domain-like"/>
    <property type="match status" value="1"/>
</dbReference>
<evidence type="ECO:0000259" key="10">
    <source>
        <dbReference type="PROSITE" id="PS50198"/>
    </source>
</evidence>
<gene>
    <name evidence="11" type="ORF">K529_014840</name>
</gene>
<comment type="similarity">
    <text evidence="2">Belongs to the PpiC/parvulin rotamase family.</text>
</comment>
<dbReference type="Pfam" id="PF00639">
    <property type="entry name" value="Rotamase"/>
    <property type="match status" value="1"/>
</dbReference>
<feature type="domain" description="PpiC" evidence="10">
    <location>
        <begin position="135"/>
        <end position="224"/>
    </location>
</feature>
<dbReference type="AlphaFoldDB" id="A0A1B1A657"/>
<reference evidence="11 12" key="1">
    <citation type="journal article" date="2016" name="ISME J.">
        <title>Global occurrence and heterogeneity of the Roseobacter-clade species Ruegeria mobilis.</title>
        <authorList>
            <person name="Sonnenschein E."/>
            <person name="Gram L."/>
        </authorList>
    </citation>
    <scope>NUCLEOTIDE SEQUENCE [LARGE SCALE GENOMIC DNA]</scope>
    <source>
        <strain evidence="11 12">F1926</strain>
    </source>
</reference>
<dbReference type="Gene3D" id="1.10.8.1040">
    <property type="match status" value="1"/>
</dbReference>
<dbReference type="InterPro" id="IPR023058">
    <property type="entry name" value="PPIase_PpiC_CS"/>
</dbReference>
<proteinExistence type="inferred from homology"/>
<dbReference type="InterPro" id="IPR050245">
    <property type="entry name" value="PrsA_foldase"/>
</dbReference>
<dbReference type="PROSITE" id="PS01096">
    <property type="entry name" value="PPIC_PPIASE_1"/>
    <property type="match status" value="1"/>
</dbReference>
<evidence type="ECO:0000313" key="11">
    <source>
        <dbReference type="EMBL" id="ANP42052.1"/>
    </source>
</evidence>
<dbReference type="EC" id="5.2.1.8" evidence="3"/>
<comment type="catalytic activity">
    <reaction evidence="1">
        <text>[protein]-peptidylproline (omega=180) = [protein]-peptidylproline (omega=0)</text>
        <dbReference type="Rhea" id="RHEA:16237"/>
        <dbReference type="Rhea" id="RHEA-COMP:10747"/>
        <dbReference type="Rhea" id="RHEA-COMP:10748"/>
        <dbReference type="ChEBI" id="CHEBI:83833"/>
        <dbReference type="ChEBI" id="CHEBI:83834"/>
        <dbReference type="EC" id="5.2.1.8"/>
    </reaction>
</comment>
<organism evidence="11 12">
    <name type="scientific">Tritonibacter mobilis F1926</name>
    <dbReference type="NCBI Taxonomy" id="1265309"/>
    <lineage>
        <taxon>Bacteria</taxon>
        <taxon>Pseudomonadati</taxon>
        <taxon>Pseudomonadota</taxon>
        <taxon>Alphaproteobacteria</taxon>
        <taxon>Rhodobacterales</taxon>
        <taxon>Paracoccaceae</taxon>
        <taxon>Tritonibacter</taxon>
    </lineage>
</organism>
<sequence length="283" mass="31160">MRKGLTFLRSVAFAAAFGLAAPAYAELNANTVVAKVNGEEITVGNMIVARAKLPAQYQSLPDDLLFKALLDQLIQQTVLKQQLHGDTPEYVRLSVEHEERSLLASDVIESVMEDAQTEDAIRDAYDARYSSDDGGDEFNASHILLESEEDAVNIKEQLDAGADFAALAKESSTGPSGPNGGELGWFENGRMVPEFEAAVAEMRPGEVSEPVQTQFGWHIIKLNDRRKLEAPDYEDVREEIGLELAQQAVEDRINQLTASATIDRPEIENLEPSVLRDMSLIEN</sequence>
<evidence type="ECO:0000256" key="7">
    <source>
        <dbReference type="ARBA" id="ARBA00031484"/>
    </source>
</evidence>
<evidence type="ECO:0000256" key="5">
    <source>
        <dbReference type="ARBA" id="ARBA00023110"/>
    </source>
</evidence>
<evidence type="ECO:0000256" key="2">
    <source>
        <dbReference type="ARBA" id="ARBA00007656"/>
    </source>
</evidence>
<dbReference type="GeneID" id="28251136"/>
<feature type="signal peptide" evidence="9">
    <location>
        <begin position="1"/>
        <end position="25"/>
    </location>
</feature>